<sequence>MSFQCSNADFHVRSVHDNELFAVRRQALCSSEVFRDMFTCCGESEETVDLHETADSLAALLILLHHPPQPPTKIKRDKYNFIPKVWNDPRTVIPLPLLPRLFELADKYALPSDSVTEVSPCLHRSFGIPLRLARVKILPRFIRSITSFVTT</sequence>
<evidence type="ECO:0008006" key="3">
    <source>
        <dbReference type="Google" id="ProtNLM"/>
    </source>
</evidence>
<dbReference type="EMBL" id="JANVFT010000033">
    <property type="protein sequence ID" value="KAJ4494250.1"/>
    <property type="molecule type" value="Genomic_DNA"/>
</dbReference>
<keyword evidence="2" id="KW-1185">Reference proteome</keyword>
<organism evidence="1 2">
    <name type="scientific">Lentinula lateritia</name>
    <dbReference type="NCBI Taxonomy" id="40482"/>
    <lineage>
        <taxon>Eukaryota</taxon>
        <taxon>Fungi</taxon>
        <taxon>Dikarya</taxon>
        <taxon>Basidiomycota</taxon>
        <taxon>Agaricomycotina</taxon>
        <taxon>Agaricomycetes</taxon>
        <taxon>Agaricomycetidae</taxon>
        <taxon>Agaricales</taxon>
        <taxon>Marasmiineae</taxon>
        <taxon>Omphalotaceae</taxon>
        <taxon>Lentinula</taxon>
    </lineage>
</organism>
<accession>A0ABQ8VH34</accession>
<comment type="caution">
    <text evidence="1">The sequence shown here is derived from an EMBL/GenBank/DDBJ whole genome shotgun (WGS) entry which is preliminary data.</text>
</comment>
<gene>
    <name evidence="1" type="ORF">C8R41DRAFT_309138</name>
</gene>
<name>A0ABQ8VH34_9AGAR</name>
<reference evidence="1" key="1">
    <citation type="submission" date="2022-08" db="EMBL/GenBank/DDBJ databases">
        <title>A Global Phylogenomic Analysis of the Shiitake Genus Lentinula.</title>
        <authorList>
            <consortium name="DOE Joint Genome Institute"/>
            <person name="Sierra-Patev S."/>
            <person name="Min B."/>
            <person name="Naranjo-Ortiz M."/>
            <person name="Looney B."/>
            <person name="Konkel Z."/>
            <person name="Slot J.C."/>
            <person name="Sakamoto Y."/>
            <person name="Steenwyk J.L."/>
            <person name="Rokas A."/>
            <person name="Carro J."/>
            <person name="Camarero S."/>
            <person name="Ferreira P."/>
            <person name="Molpeceres G."/>
            <person name="Ruiz-Duenas F.J."/>
            <person name="Serrano A."/>
            <person name="Henrissat B."/>
            <person name="Drula E."/>
            <person name="Hughes K.W."/>
            <person name="Mata J.L."/>
            <person name="Ishikawa N.K."/>
            <person name="Vargas-Isla R."/>
            <person name="Ushijima S."/>
            <person name="Smith C.A."/>
            <person name="Ahrendt S."/>
            <person name="Andreopoulos W."/>
            <person name="He G."/>
            <person name="Labutti K."/>
            <person name="Lipzen A."/>
            <person name="Ng V."/>
            <person name="Riley R."/>
            <person name="Sandor L."/>
            <person name="Barry K."/>
            <person name="Martinez A.T."/>
            <person name="Xiao Y."/>
            <person name="Gibbons J.G."/>
            <person name="Terashima K."/>
            <person name="Grigoriev I.V."/>
            <person name="Hibbett D.S."/>
        </authorList>
    </citation>
    <scope>NUCLEOTIDE SEQUENCE</scope>
    <source>
        <strain evidence="1">RHP3577 ss4</strain>
    </source>
</reference>
<evidence type="ECO:0000313" key="2">
    <source>
        <dbReference type="Proteomes" id="UP001150217"/>
    </source>
</evidence>
<evidence type="ECO:0000313" key="1">
    <source>
        <dbReference type="EMBL" id="KAJ4494250.1"/>
    </source>
</evidence>
<proteinExistence type="predicted"/>
<protein>
    <recommendedName>
        <fullName evidence="3">BTB domain-containing protein</fullName>
    </recommendedName>
</protein>
<dbReference type="Proteomes" id="UP001150217">
    <property type="component" value="Unassembled WGS sequence"/>
</dbReference>